<dbReference type="RefSeq" id="WP_154374755.1">
    <property type="nucleotide sequence ID" value="NZ_WKJJ01000008.1"/>
</dbReference>
<comment type="caution">
    <text evidence="8">The sequence shown here is derived from an EMBL/GenBank/DDBJ whole genome shotgun (WGS) entry which is preliminary data.</text>
</comment>
<dbReference type="GO" id="GO:0005886">
    <property type="term" value="C:plasma membrane"/>
    <property type="evidence" value="ECO:0007669"/>
    <property type="project" value="TreeGrafter"/>
</dbReference>
<evidence type="ECO:0000256" key="6">
    <source>
        <dbReference type="SAM" id="Phobius"/>
    </source>
</evidence>
<dbReference type="Gene3D" id="1.10.287.950">
    <property type="entry name" value="Methyl-accepting chemotaxis protein"/>
    <property type="match status" value="1"/>
</dbReference>
<evidence type="ECO:0000259" key="7">
    <source>
        <dbReference type="PROSITE" id="PS50111"/>
    </source>
</evidence>
<dbReference type="GO" id="GO:0004888">
    <property type="term" value="F:transmembrane signaling receptor activity"/>
    <property type="evidence" value="ECO:0007669"/>
    <property type="project" value="InterPro"/>
</dbReference>
<evidence type="ECO:0000256" key="5">
    <source>
        <dbReference type="SAM" id="Coils"/>
    </source>
</evidence>
<dbReference type="Proteomes" id="UP000446768">
    <property type="component" value="Unassembled WGS sequence"/>
</dbReference>
<dbReference type="Pfam" id="PF00015">
    <property type="entry name" value="MCPsignal"/>
    <property type="match status" value="1"/>
</dbReference>
<dbReference type="SMART" id="SM00283">
    <property type="entry name" value="MA"/>
    <property type="match status" value="1"/>
</dbReference>
<protein>
    <submittedName>
        <fullName evidence="8">Chemotaxis protein</fullName>
    </submittedName>
</protein>
<evidence type="ECO:0000256" key="3">
    <source>
        <dbReference type="ARBA" id="ARBA00029447"/>
    </source>
</evidence>
<proteinExistence type="inferred from homology"/>
<dbReference type="InterPro" id="IPR047347">
    <property type="entry name" value="YvaQ-like_sensor"/>
</dbReference>
<dbReference type="GO" id="GO:0007165">
    <property type="term" value="P:signal transduction"/>
    <property type="evidence" value="ECO:0007669"/>
    <property type="project" value="UniProtKB-KW"/>
</dbReference>
<gene>
    <name evidence="8" type="ORF">GJ700_13900</name>
</gene>
<comment type="similarity">
    <text evidence="3">Belongs to the methyl-accepting chemotaxis (MCP) protein family.</text>
</comment>
<keyword evidence="9" id="KW-1185">Reference proteome</keyword>
<dbReference type="EMBL" id="WKJJ01000008">
    <property type="protein sequence ID" value="MRV72801.1"/>
    <property type="molecule type" value="Genomic_DNA"/>
</dbReference>
<dbReference type="PROSITE" id="PS50111">
    <property type="entry name" value="CHEMOTAXIS_TRANSDUC_2"/>
    <property type="match status" value="1"/>
</dbReference>
<organism evidence="8 9">
    <name type="scientific">Pseudoduganella rivuli</name>
    <dbReference type="NCBI Taxonomy" id="2666085"/>
    <lineage>
        <taxon>Bacteria</taxon>
        <taxon>Pseudomonadati</taxon>
        <taxon>Pseudomonadota</taxon>
        <taxon>Betaproteobacteria</taxon>
        <taxon>Burkholderiales</taxon>
        <taxon>Oxalobacteraceae</taxon>
        <taxon>Telluria group</taxon>
        <taxon>Pseudoduganella</taxon>
    </lineage>
</organism>
<feature type="coiled-coil region" evidence="5">
    <location>
        <begin position="478"/>
        <end position="509"/>
    </location>
</feature>
<feature type="transmembrane region" description="Helical" evidence="6">
    <location>
        <begin position="12"/>
        <end position="34"/>
    </location>
</feature>
<keyword evidence="6" id="KW-0812">Transmembrane</keyword>
<accession>A0A7X2IMK4</accession>
<dbReference type="FunFam" id="1.10.287.950:FF:000001">
    <property type="entry name" value="Methyl-accepting chemotaxis sensory transducer"/>
    <property type="match status" value="1"/>
</dbReference>
<keyword evidence="2" id="KW-0488">Methylation</keyword>
<evidence type="ECO:0000256" key="2">
    <source>
        <dbReference type="ARBA" id="ARBA00022481"/>
    </source>
</evidence>
<keyword evidence="6" id="KW-0472">Membrane</keyword>
<dbReference type="PRINTS" id="PR00260">
    <property type="entry name" value="CHEMTRNSDUCR"/>
</dbReference>
<dbReference type="CDD" id="cd19411">
    <property type="entry name" value="MCP2201-like_sensor"/>
    <property type="match status" value="1"/>
</dbReference>
<name>A0A7X2IMK4_9BURK</name>
<evidence type="ECO:0000313" key="8">
    <source>
        <dbReference type="EMBL" id="MRV72801.1"/>
    </source>
</evidence>
<keyword evidence="5" id="KW-0175">Coiled coil</keyword>
<dbReference type="GO" id="GO:0006935">
    <property type="term" value="P:chemotaxis"/>
    <property type="evidence" value="ECO:0007669"/>
    <property type="project" value="InterPro"/>
</dbReference>
<feature type="coiled-coil region" evidence="5">
    <location>
        <begin position="81"/>
        <end position="131"/>
    </location>
</feature>
<dbReference type="PANTHER" id="PTHR43531">
    <property type="entry name" value="PROTEIN ICFG"/>
    <property type="match status" value="1"/>
</dbReference>
<keyword evidence="6" id="KW-1133">Transmembrane helix</keyword>
<reference evidence="8 9" key="1">
    <citation type="submission" date="2019-11" db="EMBL/GenBank/DDBJ databases">
        <title>Novel species isolated from a subtropical stream in China.</title>
        <authorList>
            <person name="Lu H."/>
        </authorList>
    </citation>
    <scope>NUCLEOTIDE SEQUENCE [LARGE SCALE GENOMIC DNA]</scope>
    <source>
        <strain evidence="8 9">FT92W</strain>
    </source>
</reference>
<dbReference type="InterPro" id="IPR004089">
    <property type="entry name" value="MCPsignal_dom"/>
</dbReference>
<dbReference type="PANTHER" id="PTHR43531:SF14">
    <property type="entry name" value="METHYL-ACCEPTING CHEMOTAXIS PROTEIN I-RELATED"/>
    <property type="match status" value="1"/>
</dbReference>
<dbReference type="Pfam" id="PF12729">
    <property type="entry name" value="4HB_MCP_1"/>
    <property type="match status" value="1"/>
</dbReference>
<dbReference type="InterPro" id="IPR051310">
    <property type="entry name" value="MCP_chemotaxis"/>
</dbReference>
<evidence type="ECO:0000256" key="4">
    <source>
        <dbReference type="PROSITE-ProRule" id="PRU00284"/>
    </source>
</evidence>
<dbReference type="InterPro" id="IPR004090">
    <property type="entry name" value="Chemotax_Me-accpt_rcpt"/>
</dbReference>
<keyword evidence="4" id="KW-0807">Transducer</keyword>
<feature type="domain" description="Methyl-accepting transducer" evidence="7">
    <location>
        <begin position="271"/>
        <end position="500"/>
    </location>
</feature>
<comment type="subcellular location">
    <subcellularLocation>
        <location evidence="1">Membrane</location>
    </subcellularLocation>
</comment>
<dbReference type="SUPFAM" id="SSF58104">
    <property type="entry name" value="Methyl-accepting chemotaxis protein (MCP) signaling domain"/>
    <property type="match status" value="1"/>
</dbReference>
<dbReference type="InterPro" id="IPR024478">
    <property type="entry name" value="HlyB_4HB_MCP"/>
</dbReference>
<dbReference type="AlphaFoldDB" id="A0A7X2IMK4"/>
<evidence type="ECO:0000256" key="1">
    <source>
        <dbReference type="ARBA" id="ARBA00004370"/>
    </source>
</evidence>
<evidence type="ECO:0000313" key="9">
    <source>
        <dbReference type="Proteomes" id="UP000446768"/>
    </source>
</evidence>
<sequence>MNFSNLRLGTRLAIGYSAVAAALVAAIGIAAWRFGAVHEAVDFMVNDVMTKERLVAAWAANTNLNGARTFMILEMDNESRLARVQELVRKTSTDISALQKQLEGHDKNAQEQELLARIARARNDYINLRAAVFKQRESDPDGARERAWRELDPLLAGYVGSIRKLTEYEAATTSDIRGDTADLASSSQRLLALLGAATLLSSALIGAYIIRGTLRQLGGDPADVKRIANRIAVGDLAVGIVTRPGDTTSVMYAVRQMQDSFARIVSQVRQGAMALQSASEEIAAGNGDLSARTEAQTTALERTAASVQRQAEAMRHHAARATSASELASAASVVAERGGVAMADAVRMMETTQQSALRIVDIIGVIDGIAFQTNILALNAAVEAARAGEHGRGFAVVASEVRALAQRSAQAAGEIKRLIGASVTNAEAGSMLIGQAGGTMRDVVAQIGRVRDAIGDLSQASREHAEGVEQVTFTVVQMDDATQQNAALVEQMAAASEALREQAARLAQSVDAFRLPVDGPARR</sequence>